<evidence type="ECO:0000313" key="6">
    <source>
        <dbReference type="EMBL" id="OGB74174.1"/>
    </source>
</evidence>
<organism evidence="6 7">
    <name type="scientific">candidate division Kazan bacterium RBG_13_50_9</name>
    <dbReference type="NCBI Taxonomy" id="1798535"/>
    <lineage>
        <taxon>Bacteria</taxon>
        <taxon>Bacteria division Kazan-3B-28</taxon>
    </lineage>
</organism>
<reference evidence="6 7" key="1">
    <citation type="journal article" date="2016" name="Nat. Commun.">
        <title>Thousands of microbial genomes shed light on interconnected biogeochemical processes in an aquifer system.</title>
        <authorList>
            <person name="Anantharaman K."/>
            <person name="Brown C.T."/>
            <person name="Hug L.A."/>
            <person name="Sharon I."/>
            <person name="Castelle C.J."/>
            <person name="Probst A.J."/>
            <person name="Thomas B.C."/>
            <person name="Singh A."/>
            <person name="Wilkins M.J."/>
            <person name="Karaoz U."/>
            <person name="Brodie E.L."/>
            <person name="Williams K.H."/>
            <person name="Hubbard S.S."/>
            <person name="Banfield J.F."/>
        </authorList>
    </citation>
    <scope>NUCLEOTIDE SEQUENCE [LARGE SCALE GENOMIC DNA]</scope>
</reference>
<keyword evidence="1" id="KW-0328">Glycosyltransferase</keyword>
<dbReference type="Pfam" id="PF00534">
    <property type="entry name" value="Glycos_transf_1"/>
    <property type="match status" value="1"/>
</dbReference>
<feature type="domain" description="Glycosyl transferase family 1" evidence="4">
    <location>
        <begin position="190"/>
        <end position="351"/>
    </location>
</feature>
<keyword evidence="3" id="KW-0472">Membrane</keyword>
<dbReference type="Proteomes" id="UP000176651">
    <property type="component" value="Unassembled WGS sequence"/>
</dbReference>
<keyword evidence="3" id="KW-1133">Transmembrane helix</keyword>
<proteinExistence type="predicted"/>
<name>A0A1F4NRS4_UNCK3</name>
<dbReference type="AlphaFoldDB" id="A0A1F4NRS4"/>
<evidence type="ECO:0000259" key="5">
    <source>
        <dbReference type="Pfam" id="PF13439"/>
    </source>
</evidence>
<dbReference type="Gene3D" id="3.40.50.2000">
    <property type="entry name" value="Glycogen Phosphorylase B"/>
    <property type="match status" value="2"/>
</dbReference>
<protein>
    <recommendedName>
        <fullName evidence="8">Glycosyltransferase subfamily 4-like N-terminal domain-containing protein</fullName>
    </recommendedName>
</protein>
<evidence type="ECO:0000313" key="7">
    <source>
        <dbReference type="Proteomes" id="UP000176651"/>
    </source>
</evidence>
<keyword evidence="2" id="KW-0808">Transferase</keyword>
<dbReference type="InterPro" id="IPR028098">
    <property type="entry name" value="Glyco_trans_4-like_N"/>
</dbReference>
<dbReference type="Pfam" id="PF13439">
    <property type="entry name" value="Glyco_transf_4"/>
    <property type="match status" value="1"/>
</dbReference>
<sequence length="373" mass="40808">MRKKAVIIINNFAVGGVERLFLNILPQLDRDKVEPYLVTVWGSGPLEKEYLALGIPIYFAGGRFKFNKKNPLLKLCFTIIAPLTLLRLLATLRRIKPDTVLTCLNQADILGIWAAWLAGVPKRIVRQADVEEPRPLVGFLKKRLAFGHATGVVANSANTKTFVQRRFSVPGDKIEVIPNGIDLKSFAKGAVRSDEGELVLGVVGRLEPVKGVEYLLRALSILKNEFGLIPPVIIVGAGSLMESLMEYAKRVGLARVKFLGEQIDVTGALEQMDVLVVPSLHEGFGMVVLEGLAAGKLVVASALPAIRDLITDGENGLLFPIGDSKALAMILRGVLTDPKLFHRVSNGAQRWLACSGQEFDIKNVSRRYESLLL</sequence>
<dbReference type="STRING" id="1798535.A2V68_00105"/>
<dbReference type="SUPFAM" id="SSF53756">
    <property type="entry name" value="UDP-Glycosyltransferase/glycogen phosphorylase"/>
    <property type="match status" value="1"/>
</dbReference>
<feature type="domain" description="Glycosyltransferase subfamily 4-like N-terminal" evidence="5">
    <location>
        <begin position="14"/>
        <end position="184"/>
    </location>
</feature>
<dbReference type="PANTHER" id="PTHR12526:SF510">
    <property type="entry name" value="D-INOSITOL 3-PHOSPHATE GLYCOSYLTRANSFERASE"/>
    <property type="match status" value="1"/>
</dbReference>
<evidence type="ECO:0000256" key="1">
    <source>
        <dbReference type="ARBA" id="ARBA00022676"/>
    </source>
</evidence>
<evidence type="ECO:0000256" key="3">
    <source>
        <dbReference type="SAM" id="Phobius"/>
    </source>
</evidence>
<gene>
    <name evidence="6" type="ORF">A2V68_00105</name>
</gene>
<dbReference type="GO" id="GO:0016757">
    <property type="term" value="F:glycosyltransferase activity"/>
    <property type="evidence" value="ECO:0007669"/>
    <property type="project" value="UniProtKB-KW"/>
</dbReference>
<evidence type="ECO:0008006" key="8">
    <source>
        <dbReference type="Google" id="ProtNLM"/>
    </source>
</evidence>
<comment type="caution">
    <text evidence="6">The sequence shown here is derived from an EMBL/GenBank/DDBJ whole genome shotgun (WGS) entry which is preliminary data.</text>
</comment>
<dbReference type="InterPro" id="IPR001296">
    <property type="entry name" value="Glyco_trans_1"/>
</dbReference>
<keyword evidence="3" id="KW-0812">Transmembrane</keyword>
<feature type="transmembrane region" description="Helical" evidence="3">
    <location>
        <begin position="72"/>
        <end position="90"/>
    </location>
</feature>
<evidence type="ECO:0000259" key="4">
    <source>
        <dbReference type="Pfam" id="PF00534"/>
    </source>
</evidence>
<accession>A0A1F4NRS4</accession>
<dbReference type="PANTHER" id="PTHR12526">
    <property type="entry name" value="GLYCOSYLTRANSFERASE"/>
    <property type="match status" value="1"/>
</dbReference>
<evidence type="ECO:0000256" key="2">
    <source>
        <dbReference type="ARBA" id="ARBA00022679"/>
    </source>
</evidence>
<dbReference type="EMBL" id="META01000003">
    <property type="protein sequence ID" value="OGB74174.1"/>
    <property type="molecule type" value="Genomic_DNA"/>
</dbReference>